<evidence type="ECO:0000256" key="2">
    <source>
        <dbReference type="ARBA" id="ARBA00022803"/>
    </source>
</evidence>
<dbReference type="AlphaFoldDB" id="A0A1H1GGJ1"/>
<dbReference type="Gene3D" id="1.25.40.10">
    <property type="entry name" value="Tetratricopeptide repeat domain"/>
    <property type="match status" value="2"/>
</dbReference>
<dbReference type="Pfam" id="PF14559">
    <property type="entry name" value="TPR_19"/>
    <property type="match status" value="1"/>
</dbReference>
<evidence type="ECO:0000256" key="4">
    <source>
        <dbReference type="SAM" id="MobiDB-lite"/>
    </source>
</evidence>
<keyword evidence="5" id="KW-1133">Transmembrane helix</keyword>
<keyword evidence="5" id="KW-0812">Transmembrane</keyword>
<evidence type="ECO:0000256" key="3">
    <source>
        <dbReference type="PROSITE-ProRule" id="PRU00339"/>
    </source>
</evidence>
<dbReference type="SMART" id="SM00028">
    <property type="entry name" value="TPR"/>
    <property type="match status" value="4"/>
</dbReference>
<dbReference type="InterPro" id="IPR051012">
    <property type="entry name" value="CellSynth/LPSAsmb/PSIAsmb"/>
</dbReference>
<sequence>MSAEHYAAVAHAYQQSGHYAKAIENAQSALAHDPRHRLALVVLGWSQLLDGRYRDALATAESCVADAPEDTSGMLLLAHAHGHLGERGAAVQAIDRALAAEPENAGLHVARSQMTVEVQPTWALASAHRAIALEPENPDAHVAAGSALITLKRIKEARAALTRALAIDPDHAPALQLLSILEGSRWRLLTGTRRMMHAGMLEPGSEALPSVARVIVDRALTIAFVSLGLVAVIGGLVAMTTAQPVPRPAAETTAAGPRTITVPGDLRVDPTGISSEPDRVVTLPPEPGSSPRIRLTEKPAMGPPSPAAVRIVAGIALGGLAAIAVWTFRALPANAGRVLRRTALRNLESAVLGVIVLAQVILLGIALASGHIGPIRVVMSGSIVAYGVYRGVVFMAHVVRGQ</sequence>
<evidence type="ECO:0000256" key="5">
    <source>
        <dbReference type="SAM" id="Phobius"/>
    </source>
</evidence>
<feature type="transmembrane region" description="Helical" evidence="5">
    <location>
        <begin position="378"/>
        <end position="399"/>
    </location>
</feature>
<accession>A0A1H1GGJ1</accession>
<dbReference type="Proteomes" id="UP000183053">
    <property type="component" value="Unassembled WGS sequence"/>
</dbReference>
<name>A0A1H1GGJ1_9ACTN</name>
<dbReference type="PANTHER" id="PTHR45586">
    <property type="entry name" value="TPR REPEAT-CONTAINING PROTEIN PA4667"/>
    <property type="match status" value="1"/>
</dbReference>
<gene>
    <name evidence="6" type="ORF">SAMN04489765_3321</name>
</gene>
<protein>
    <submittedName>
        <fullName evidence="6">Tetratricopeptide repeat-containing protein</fullName>
    </submittedName>
</protein>
<dbReference type="Pfam" id="PF13432">
    <property type="entry name" value="TPR_16"/>
    <property type="match status" value="1"/>
</dbReference>
<keyword evidence="7" id="KW-1185">Reference proteome</keyword>
<proteinExistence type="predicted"/>
<dbReference type="InterPro" id="IPR019734">
    <property type="entry name" value="TPR_rpt"/>
</dbReference>
<feature type="repeat" description="TPR" evidence="3">
    <location>
        <begin position="138"/>
        <end position="171"/>
    </location>
</feature>
<dbReference type="EMBL" id="FNLF01000002">
    <property type="protein sequence ID" value="SDR12235.1"/>
    <property type="molecule type" value="Genomic_DNA"/>
</dbReference>
<dbReference type="SUPFAM" id="SSF48452">
    <property type="entry name" value="TPR-like"/>
    <property type="match status" value="1"/>
</dbReference>
<feature type="transmembrane region" description="Helical" evidence="5">
    <location>
        <begin position="219"/>
        <end position="239"/>
    </location>
</feature>
<feature type="repeat" description="TPR" evidence="3">
    <location>
        <begin position="3"/>
        <end position="36"/>
    </location>
</feature>
<organism evidence="6 7">
    <name type="scientific">Tsukamurella pulmonis</name>
    <dbReference type="NCBI Taxonomy" id="47312"/>
    <lineage>
        <taxon>Bacteria</taxon>
        <taxon>Bacillati</taxon>
        <taxon>Actinomycetota</taxon>
        <taxon>Actinomycetes</taxon>
        <taxon>Mycobacteriales</taxon>
        <taxon>Tsukamurellaceae</taxon>
        <taxon>Tsukamurella</taxon>
    </lineage>
</organism>
<keyword evidence="2 3" id="KW-0802">TPR repeat</keyword>
<dbReference type="STRING" id="47312.SAMN04489765_3321"/>
<evidence type="ECO:0000313" key="7">
    <source>
        <dbReference type="Proteomes" id="UP000183053"/>
    </source>
</evidence>
<feature type="transmembrane region" description="Helical" evidence="5">
    <location>
        <begin position="349"/>
        <end position="372"/>
    </location>
</feature>
<evidence type="ECO:0000256" key="1">
    <source>
        <dbReference type="ARBA" id="ARBA00022737"/>
    </source>
</evidence>
<evidence type="ECO:0000313" key="6">
    <source>
        <dbReference type="EMBL" id="SDR12235.1"/>
    </source>
</evidence>
<dbReference type="PROSITE" id="PS50005">
    <property type="entry name" value="TPR"/>
    <property type="match status" value="2"/>
</dbReference>
<feature type="transmembrane region" description="Helical" evidence="5">
    <location>
        <begin position="307"/>
        <end position="328"/>
    </location>
</feature>
<keyword evidence="5" id="KW-0472">Membrane</keyword>
<keyword evidence="1" id="KW-0677">Repeat</keyword>
<dbReference type="RefSeq" id="WP_068567812.1">
    <property type="nucleotide sequence ID" value="NZ_FNLF01000002.1"/>
</dbReference>
<feature type="region of interest" description="Disordered" evidence="4">
    <location>
        <begin position="248"/>
        <end position="301"/>
    </location>
</feature>
<dbReference type="InterPro" id="IPR011990">
    <property type="entry name" value="TPR-like_helical_dom_sf"/>
</dbReference>
<dbReference type="PANTHER" id="PTHR45586:SF1">
    <property type="entry name" value="LIPOPOLYSACCHARIDE ASSEMBLY PROTEIN B"/>
    <property type="match status" value="1"/>
</dbReference>
<reference evidence="7" key="1">
    <citation type="submission" date="2016-10" db="EMBL/GenBank/DDBJ databases">
        <authorList>
            <person name="Varghese N."/>
            <person name="Submissions S."/>
        </authorList>
    </citation>
    <scope>NUCLEOTIDE SEQUENCE [LARGE SCALE GENOMIC DNA]</scope>
    <source>
        <strain evidence="7">DSM 44142</strain>
    </source>
</reference>